<evidence type="ECO:0000256" key="1">
    <source>
        <dbReference type="SAM" id="MobiDB-lite"/>
    </source>
</evidence>
<reference evidence="3 4" key="1">
    <citation type="submission" date="2020-07" db="EMBL/GenBank/DDBJ databases">
        <title>Sequencing the genomes of 1000 actinobacteria strains.</title>
        <authorList>
            <person name="Klenk H.-P."/>
        </authorList>
    </citation>
    <scope>NUCLEOTIDE SEQUENCE [LARGE SCALE GENOMIC DNA]</scope>
    <source>
        <strain evidence="3 4">DSM 45278</strain>
    </source>
</reference>
<evidence type="ECO:0000313" key="4">
    <source>
        <dbReference type="Proteomes" id="UP000584931"/>
    </source>
</evidence>
<feature type="compositionally biased region" description="Gly residues" evidence="1">
    <location>
        <begin position="207"/>
        <end position="222"/>
    </location>
</feature>
<proteinExistence type="predicted"/>
<name>A0A7Y9XCH0_9ACTN</name>
<feature type="transmembrane region" description="Helical" evidence="2">
    <location>
        <begin position="31"/>
        <end position="54"/>
    </location>
</feature>
<feature type="region of interest" description="Disordered" evidence="1">
    <location>
        <begin position="199"/>
        <end position="232"/>
    </location>
</feature>
<evidence type="ECO:0008006" key="5">
    <source>
        <dbReference type="Google" id="ProtNLM"/>
    </source>
</evidence>
<keyword evidence="2" id="KW-1133">Transmembrane helix</keyword>
<protein>
    <recommendedName>
        <fullName evidence="5">DUF3105 domain-containing protein</fullName>
    </recommendedName>
</protein>
<comment type="caution">
    <text evidence="3">The sequence shown here is derived from an EMBL/GenBank/DDBJ whole genome shotgun (WGS) entry which is preliminary data.</text>
</comment>
<feature type="region of interest" description="Disordered" evidence="1">
    <location>
        <begin position="1"/>
        <end position="21"/>
    </location>
</feature>
<dbReference type="InterPro" id="IPR021454">
    <property type="entry name" value="DUF3105"/>
</dbReference>
<organism evidence="3 4">
    <name type="scientific">Nocardiopsis sinuspersici</name>
    <dbReference type="NCBI Taxonomy" id="501010"/>
    <lineage>
        <taxon>Bacteria</taxon>
        <taxon>Bacillati</taxon>
        <taxon>Actinomycetota</taxon>
        <taxon>Actinomycetes</taxon>
        <taxon>Streptosporangiales</taxon>
        <taxon>Nocardiopsidaceae</taxon>
        <taxon>Nocardiopsis</taxon>
    </lineage>
</organism>
<keyword evidence="2" id="KW-0812">Transmembrane</keyword>
<sequence>MPPTGPQGPYGPPGAYPYQPPQKRSGAGTGLIIGAVLLVLVLMAGGGAVAFWTLSPDDSGTASAEGIGTVRQFSALAADHVDEGETVEYEVYPPAGGPHYPVWQDCGVYGEPLRSEYVVHSMEHGAVWITYDPGLSEADVQILRSHYSPGDYLVISPAEDLPAPVVASAWGSQIRLEDSADPRLVEYLVEYVRGENTPEPGAACSGGRSGTGTTGTGTGAVGAGIDASEFTG</sequence>
<dbReference type="EMBL" id="JACCHL010000001">
    <property type="protein sequence ID" value="NYH53259.1"/>
    <property type="molecule type" value="Genomic_DNA"/>
</dbReference>
<feature type="compositionally biased region" description="Pro residues" evidence="1">
    <location>
        <begin position="1"/>
        <end position="20"/>
    </location>
</feature>
<accession>A0A7Y9XCH0</accession>
<evidence type="ECO:0000256" key="2">
    <source>
        <dbReference type="SAM" id="Phobius"/>
    </source>
</evidence>
<keyword evidence="2" id="KW-0472">Membrane</keyword>
<gene>
    <name evidence="3" type="ORF">HNR06_002848</name>
</gene>
<dbReference type="AlphaFoldDB" id="A0A7Y9XCH0"/>
<dbReference type="RefSeq" id="WP_179810340.1">
    <property type="nucleotide sequence ID" value="NZ_JACCHL010000001.1"/>
</dbReference>
<evidence type="ECO:0000313" key="3">
    <source>
        <dbReference type="EMBL" id="NYH53259.1"/>
    </source>
</evidence>
<dbReference type="Proteomes" id="UP000584931">
    <property type="component" value="Unassembled WGS sequence"/>
</dbReference>
<dbReference type="Pfam" id="PF11303">
    <property type="entry name" value="DUF3105"/>
    <property type="match status" value="1"/>
</dbReference>